<dbReference type="PANTHER" id="PTHR23503:SF8">
    <property type="entry name" value="FACILITATED GLUCOSE TRANSPORTER PROTEIN 1"/>
    <property type="match status" value="1"/>
</dbReference>
<feature type="transmembrane region" description="Helical" evidence="6">
    <location>
        <begin position="178"/>
        <end position="200"/>
    </location>
</feature>
<evidence type="ECO:0000313" key="8">
    <source>
        <dbReference type="EMBL" id="TYK29703.1"/>
    </source>
</evidence>
<gene>
    <name evidence="8" type="ORF">E5676_scaffold3607G00120</name>
</gene>
<keyword evidence="4 6" id="KW-1133">Transmembrane helix</keyword>
<evidence type="ECO:0000256" key="1">
    <source>
        <dbReference type="ARBA" id="ARBA00004141"/>
    </source>
</evidence>
<dbReference type="InterPro" id="IPR036259">
    <property type="entry name" value="MFS_trans_sf"/>
</dbReference>
<dbReference type="AlphaFoldDB" id="A0A5D3E0T8"/>
<proteinExistence type="predicted"/>
<dbReference type="CDD" id="cd17315">
    <property type="entry name" value="MFS_GLUT_like"/>
    <property type="match status" value="1"/>
</dbReference>
<evidence type="ECO:0000256" key="2">
    <source>
        <dbReference type="ARBA" id="ARBA00022448"/>
    </source>
</evidence>
<dbReference type="InterPro" id="IPR020846">
    <property type="entry name" value="MFS_dom"/>
</dbReference>
<dbReference type="PROSITE" id="PS00216">
    <property type="entry name" value="SUGAR_TRANSPORT_1"/>
    <property type="match status" value="1"/>
</dbReference>
<dbReference type="PROSITE" id="PS50850">
    <property type="entry name" value="MFS"/>
    <property type="match status" value="1"/>
</dbReference>
<comment type="caution">
    <text evidence="8">The sequence shown here is derived from an EMBL/GenBank/DDBJ whole genome shotgun (WGS) entry which is preliminary data.</text>
</comment>
<dbReference type="InterPro" id="IPR003663">
    <property type="entry name" value="Sugar/inositol_transpt"/>
</dbReference>
<evidence type="ECO:0000259" key="7">
    <source>
        <dbReference type="PROSITE" id="PS50850"/>
    </source>
</evidence>
<protein>
    <submittedName>
        <fullName evidence="8">Putative plastidic glucose transporter 2 isoform X2</fullName>
    </submittedName>
</protein>
<feature type="transmembrane region" description="Helical" evidence="6">
    <location>
        <begin position="206"/>
        <end position="228"/>
    </location>
</feature>
<keyword evidence="8" id="KW-0762">Sugar transport</keyword>
<dbReference type="Pfam" id="PF00083">
    <property type="entry name" value="Sugar_tr"/>
    <property type="match status" value="2"/>
</dbReference>
<feature type="transmembrane region" description="Helical" evidence="6">
    <location>
        <begin position="356"/>
        <end position="383"/>
    </location>
</feature>
<dbReference type="Gene3D" id="1.20.1250.20">
    <property type="entry name" value="MFS general substrate transporter like domains"/>
    <property type="match status" value="2"/>
</dbReference>
<dbReference type="PRINTS" id="PR00171">
    <property type="entry name" value="SUGRTRNSPORT"/>
</dbReference>
<dbReference type="PANTHER" id="PTHR23503">
    <property type="entry name" value="SOLUTE CARRIER FAMILY 2"/>
    <property type="match status" value="1"/>
</dbReference>
<sequence>MWDRKREAFSTYKRLSLKDNSNSIDMEDNSAHLQNGKDFEASNPSWSLSLPHVLVATLTSFLFGYHLGVVNEPLEIISADLGFNGNTMAEGLVVSTCLGGALIGSLLSGWVADGVGRRRAFQLSALPMILGAGMSAMTKTLAGMLLGRLFVGTGMGLGPPVASLYVTEVSPAFVRGTYGSFIQIATCLGLMAALLIGIPVKEIADWWRTCFWVSTIPAALLALAMVFCAESPHWLYKQGRTEEAETEFEKLLGGSHVKSALAELSKFDRGDEPDDVKLSELLFGRHFQGVVYLLFLNSQFIIDRIYNRDAFNGPLRKKAAASVELFWDGESTYISSAVAMALQVVAGSYHSSDSGALYLSVGGTLMFVLMFALGAGPVPGLLLPEIFPSRIRAKAMAICMSVHWVINFFVGLLFLQLLEKMGPQLLYSGFATFCLIAVAFVKRNVVETKGKSLQEIEIALLPQE</sequence>
<evidence type="ECO:0000256" key="4">
    <source>
        <dbReference type="ARBA" id="ARBA00022989"/>
    </source>
</evidence>
<feature type="transmembrane region" description="Helical" evidence="6">
    <location>
        <begin position="424"/>
        <end position="441"/>
    </location>
</feature>
<dbReference type="Proteomes" id="UP000321947">
    <property type="component" value="Unassembled WGS sequence"/>
</dbReference>
<reference evidence="8 9" key="1">
    <citation type="submission" date="2019-08" db="EMBL/GenBank/DDBJ databases">
        <title>Draft genome sequences of two oriental melons (Cucumis melo L. var makuwa).</title>
        <authorList>
            <person name="Kwon S.-Y."/>
        </authorList>
    </citation>
    <scope>NUCLEOTIDE SEQUENCE [LARGE SCALE GENOMIC DNA]</scope>
    <source>
        <strain evidence="9">cv. Chang Bougi</strain>
        <tissue evidence="8">Leaf</tissue>
    </source>
</reference>
<feature type="transmembrane region" description="Helical" evidence="6">
    <location>
        <begin position="144"/>
        <end position="166"/>
    </location>
</feature>
<evidence type="ECO:0000256" key="6">
    <source>
        <dbReference type="SAM" id="Phobius"/>
    </source>
</evidence>
<dbReference type="InterPro" id="IPR005828">
    <property type="entry name" value="MFS_sugar_transport-like"/>
</dbReference>
<dbReference type="InterPro" id="IPR005829">
    <property type="entry name" value="Sugar_transporter_CS"/>
</dbReference>
<dbReference type="GO" id="GO:0015149">
    <property type="term" value="F:hexose transmembrane transporter activity"/>
    <property type="evidence" value="ECO:0007669"/>
    <property type="project" value="TreeGrafter"/>
</dbReference>
<feature type="transmembrane region" description="Helical" evidence="6">
    <location>
        <begin position="46"/>
        <end position="68"/>
    </location>
</feature>
<feature type="transmembrane region" description="Helical" evidence="6">
    <location>
        <begin position="395"/>
        <end position="418"/>
    </location>
</feature>
<keyword evidence="3 6" id="KW-0812">Transmembrane</keyword>
<keyword evidence="2" id="KW-0813">Transport</keyword>
<evidence type="ECO:0000256" key="5">
    <source>
        <dbReference type="ARBA" id="ARBA00023136"/>
    </source>
</evidence>
<accession>A0A5D3E0T8</accession>
<feature type="domain" description="Major facilitator superfamily (MFS) profile" evidence="7">
    <location>
        <begin position="52"/>
        <end position="449"/>
    </location>
</feature>
<feature type="transmembrane region" description="Helical" evidence="6">
    <location>
        <begin position="88"/>
        <end position="108"/>
    </location>
</feature>
<organism evidence="8 9">
    <name type="scientific">Cucumis melo var. makuwa</name>
    <name type="common">Oriental melon</name>
    <dbReference type="NCBI Taxonomy" id="1194695"/>
    <lineage>
        <taxon>Eukaryota</taxon>
        <taxon>Viridiplantae</taxon>
        <taxon>Streptophyta</taxon>
        <taxon>Embryophyta</taxon>
        <taxon>Tracheophyta</taxon>
        <taxon>Spermatophyta</taxon>
        <taxon>Magnoliopsida</taxon>
        <taxon>eudicotyledons</taxon>
        <taxon>Gunneridae</taxon>
        <taxon>Pentapetalae</taxon>
        <taxon>rosids</taxon>
        <taxon>fabids</taxon>
        <taxon>Cucurbitales</taxon>
        <taxon>Cucurbitaceae</taxon>
        <taxon>Benincaseae</taxon>
        <taxon>Cucumis</taxon>
    </lineage>
</organism>
<name>A0A5D3E0T8_CUCMM</name>
<evidence type="ECO:0000256" key="3">
    <source>
        <dbReference type="ARBA" id="ARBA00022692"/>
    </source>
</evidence>
<dbReference type="InterPro" id="IPR045263">
    <property type="entry name" value="GLUT"/>
</dbReference>
<evidence type="ECO:0000313" key="9">
    <source>
        <dbReference type="Proteomes" id="UP000321947"/>
    </source>
</evidence>
<keyword evidence="5 6" id="KW-0472">Membrane</keyword>
<comment type="subcellular location">
    <subcellularLocation>
        <location evidence="1">Membrane</location>
        <topology evidence="1">Multi-pass membrane protein</topology>
    </subcellularLocation>
</comment>
<dbReference type="GO" id="GO:0016020">
    <property type="term" value="C:membrane"/>
    <property type="evidence" value="ECO:0007669"/>
    <property type="project" value="UniProtKB-SubCell"/>
</dbReference>
<dbReference type="SUPFAM" id="SSF103473">
    <property type="entry name" value="MFS general substrate transporter"/>
    <property type="match status" value="1"/>
</dbReference>
<dbReference type="EMBL" id="SSTD01001489">
    <property type="protein sequence ID" value="TYK29703.1"/>
    <property type="molecule type" value="Genomic_DNA"/>
</dbReference>